<dbReference type="EMBL" id="HBIE01005213">
    <property type="protein sequence ID" value="CAE0306695.1"/>
    <property type="molecule type" value="Transcribed_RNA"/>
</dbReference>
<feature type="region of interest" description="Disordered" evidence="1">
    <location>
        <begin position="1"/>
        <end position="58"/>
    </location>
</feature>
<accession>A0A7S3HWP7</accession>
<sequence length="105" mass="12057">MFSRRRRIQDMLMSSENDQEGSDDAYASIAAKRRNPPPFNSRSFLKPAPPDEDNFMSPKSEVCQVEPVEEQDDEEEEDYGDVAEEIKSKRGNGLNIFKKATKKKK</sequence>
<evidence type="ECO:0000313" key="2">
    <source>
        <dbReference type="EMBL" id="CAE0306695.1"/>
    </source>
</evidence>
<organism evidence="2">
    <name type="scientific">Favella ehrenbergii</name>
    <dbReference type="NCBI Taxonomy" id="182087"/>
    <lineage>
        <taxon>Eukaryota</taxon>
        <taxon>Sar</taxon>
        <taxon>Alveolata</taxon>
        <taxon>Ciliophora</taxon>
        <taxon>Intramacronucleata</taxon>
        <taxon>Spirotrichea</taxon>
        <taxon>Choreotrichia</taxon>
        <taxon>Tintinnida</taxon>
        <taxon>Xystonellidae</taxon>
        <taxon>Favella</taxon>
    </lineage>
</organism>
<proteinExistence type="predicted"/>
<protein>
    <submittedName>
        <fullName evidence="2">Uncharacterized protein</fullName>
    </submittedName>
</protein>
<dbReference type="AlphaFoldDB" id="A0A7S3HWP7"/>
<reference evidence="2" key="1">
    <citation type="submission" date="2021-01" db="EMBL/GenBank/DDBJ databases">
        <authorList>
            <person name="Corre E."/>
            <person name="Pelletier E."/>
            <person name="Niang G."/>
            <person name="Scheremetjew M."/>
            <person name="Finn R."/>
            <person name="Kale V."/>
            <person name="Holt S."/>
            <person name="Cochrane G."/>
            <person name="Meng A."/>
            <person name="Brown T."/>
            <person name="Cohen L."/>
        </authorList>
    </citation>
    <scope>NUCLEOTIDE SEQUENCE</scope>
    <source>
        <strain evidence="2">Fehren 1</strain>
    </source>
</reference>
<evidence type="ECO:0000256" key="1">
    <source>
        <dbReference type="SAM" id="MobiDB-lite"/>
    </source>
</evidence>
<gene>
    <name evidence="2" type="ORF">FEHR0123_LOCUS1601</name>
</gene>
<name>A0A7S3HWP7_9SPIT</name>